<dbReference type="Gene3D" id="3.40.50.150">
    <property type="entry name" value="Vaccinia Virus protein VP39"/>
    <property type="match status" value="1"/>
</dbReference>
<dbReference type="Ensembl" id="ENSLLET00000046846.1">
    <property type="protein sequence ID" value="ENSLLEP00000045049.1"/>
    <property type="gene ID" value="ENSLLEG00000028460.1"/>
</dbReference>
<evidence type="ECO:0000256" key="1">
    <source>
        <dbReference type="ARBA" id="ARBA00034487"/>
    </source>
</evidence>
<name>A0A8C5WKQ1_9ANUR</name>
<dbReference type="CDD" id="cd02440">
    <property type="entry name" value="AdoMet_MTases"/>
    <property type="match status" value="1"/>
</dbReference>
<comment type="catalytic activity">
    <reaction evidence="6">
        <text>arsenic triglutathione + 3 [thioredoxin]-dithiol + 3 S-adenosyl-L-methionine = trimethylarsine + 3 [thioredoxin]-disulfide + 3 glutathione + 3 S-adenosyl-L-homocysteine + 3 H(+)</text>
        <dbReference type="Rhea" id="RHEA:69432"/>
        <dbReference type="Rhea" id="RHEA-COMP:10698"/>
        <dbReference type="Rhea" id="RHEA-COMP:10700"/>
        <dbReference type="ChEBI" id="CHEBI:15378"/>
        <dbReference type="ChEBI" id="CHEBI:27130"/>
        <dbReference type="ChEBI" id="CHEBI:29950"/>
        <dbReference type="ChEBI" id="CHEBI:50058"/>
        <dbReference type="ChEBI" id="CHEBI:57856"/>
        <dbReference type="ChEBI" id="CHEBI:57925"/>
        <dbReference type="ChEBI" id="CHEBI:59789"/>
        <dbReference type="ChEBI" id="CHEBI:183640"/>
        <dbReference type="EC" id="2.1.1.137"/>
    </reaction>
</comment>
<feature type="signal peptide" evidence="7">
    <location>
        <begin position="1"/>
        <end position="25"/>
    </location>
</feature>
<proteinExistence type="inferred from homology"/>
<dbReference type="PANTHER" id="PTHR43675:SF35">
    <property type="entry name" value="ARSENITE METHYLTRANSFERASE"/>
    <property type="match status" value="1"/>
</dbReference>
<feature type="chain" id="PRO_5034806200" description="Arsenite methyltransferase" evidence="7">
    <location>
        <begin position="26"/>
        <end position="360"/>
    </location>
</feature>
<evidence type="ECO:0000256" key="2">
    <source>
        <dbReference type="ARBA" id="ARBA00034521"/>
    </source>
</evidence>
<dbReference type="GeneTree" id="ENSGT00390000001742"/>
<dbReference type="PANTHER" id="PTHR43675">
    <property type="entry name" value="ARSENITE METHYLTRANSFERASE"/>
    <property type="match status" value="1"/>
</dbReference>
<accession>A0A8C5WKQ1</accession>
<dbReference type="GO" id="GO:0030791">
    <property type="term" value="F:arsenite methyltransferase activity"/>
    <property type="evidence" value="ECO:0007669"/>
    <property type="project" value="UniProtKB-EC"/>
</dbReference>
<evidence type="ECO:0000256" key="7">
    <source>
        <dbReference type="SAM" id="SignalP"/>
    </source>
</evidence>
<evidence type="ECO:0000256" key="5">
    <source>
        <dbReference type="ARBA" id="ARBA00047943"/>
    </source>
</evidence>
<evidence type="ECO:0000259" key="8">
    <source>
        <dbReference type="Pfam" id="PF13847"/>
    </source>
</evidence>
<comment type="catalytic activity">
    <reaction evidence="4">
        <text>arsenic triglutathione + [thioredoxin]-dithiol + S-adenosyl-L-methionine + 2 H2O = methylarsonous acid + [thioredoxin]-disulfide + 3 glutathione + S-adenosyl-L-homocysteine + H(+)</text>
        <dbReference type="Rhea" id="RHEA:69460"/>
        <dbReference type="Rhea" id="RHEA-COMP:10698"/>
        <dbReference type="Rhea" id="RHEA-COMP:10700"/>
        <dbReference type="ChEBI" id="CHEBI:15377"/>
        <dbReference type="ChEBI" id="CHEBI:15378"/>
        <dbReference type="ChEBI" id="CHEBI:17826"/>
        <dbReference type="ChEBI" id="CHEBI:29950"/>
        <dbReference type="ChEBI" id="CHEBI:50058"/>
        <dbReference type="ChEBI" id="CHEBI:57856"/>
        <dbReference type="ChEBI" id="CHEBI:57925"/>
        <dbReference type="ChEBI" id="CHEBI:59789"/>
        <dbReference type="ChEBI" id="CHEBI:183640"/>
        <dbReference type="EC" id="2.1.1.137"/>
    </reaction>
</comment>
<evidence type="ECO:0000256" key="6">
    <source>
        <dbReference type="ARBA" id="ARBA00048428"/>
    </source>
</evidence>
<comment type="catalytic activity">
    <reaction evidence="5">
        <text>arsenic triglutathione + 2 [thioredoxin]-dithiol + 2 S-adenosyl-L-methionine + H2O = dimethylarsinous acid + 2 [thioredoxin]-disulfide + 3 glutathione + 2 S-adenosyl-L-homocysteine + 2 H(+)</text>
        <dbReference type="Rhea" id="RHEA:69464"/>
        <dbReference type="Rhea" id="RHEA-COMP:10698"/>
        <dbReference type="Rhea" id="RHEA-COMP:10700"/>
        <dbReference type="ChEBI" id="CHEBI:15377"/>
        <dbReference type="ChEBI" id="CHEBI:15378"/>
        <dbReference type="ChEBI" id="CHEBI:23808"/>
        <dbReference type="ChEBI" id="CHEBI:29950"/>
        <dbReference type="ChEBI" id="CHEBI:50058"/>
        <dbReference type="ChEBI" id="CHEBI:57856"/>
        <dbReference type="ChEBI" id="CHEBI:57925"/>
        <dbReference type="ChEBI" id="CHEBI:59789"/>
        <dbReference type="ChEBI" id="CHEBI:183640"/>
        <dbReference type="EC" id="2.1.1.137"/>
    </reaction>
</comment>
<dbReference type="InterPro" id="IPR026669">
    <property type="entry name" value="Arsenite_MeTrfase-like"/>
</dbReference>
<keyword evidence="10" id="KW-1185">Reference proteome</keyword>
<dbReference type="GO" id="GO:0005829">
    <property type="term" value="C:cytosol"/>
    <property type="evidence" value="ECO:0007669"/>
    <property type="project" value="TreeGrafter"/>
</dbReference>
<dbReference type="Proteomes" id="UP000694569">
    <property type="component" value="Unplaced"/>
</dbReference>
<dbReference type="EC" id="2.1.1.137" evidence="2"/>
<dbReference type="SUPFAM" id="SSF53335">
    <property type="entry name" value="S-adenosyl-L-methionine-dependent methyltransferases"/>
    <property type="match status" value="1"/>
</dbReference>
<reference evidence="9" key="2">
    <citation type="submission" date="2025-09" db="UniProtKB">
        <authorList>
            <consortium name="Ensembl"/>
        </authorList>
    </citation>
    <scope>IDENTIFICATION</scope>
</reference>
<reference evidence="9" key="1">
    <citation type="submission" date="2025-08" db="UniProtKB">
        <authorList>
            <consortium name="Ensembl"/>
        </authorList>
    </citation>
    <scope>IDENTIFICATION</scope>
</reference>
<evidence type="ECO:0000256" key="3">
    <source>
        <dbReference type="ARBA" id="ARBA00034545"/>
    </source>
</evidence>
<evidence type="ECO:0000256" key="4">
    <source>
        <dbReference type="ARBA" id="ARBA00047941"/>
    </source>
</evidence>
<dbReference type="GO" id="GO:0009404">
    <property type="term" value="P:toxin metabolic process"/>
    <property type="evidence" value="ECO:0007669"/>
    <property type="project" value="TreeGrafter"/>
</dbReference>
<feature type="domain" description="Methyltransferase" evidence="8">
    <location>
        <begin position="76"/>
        <end position="227"/>
    </location>
</feature>
<dbReference type="InterPro" id="IPR025714">
    <property type="entry name" value="Methyltranfer_dom"/>
</dbReference>
<sequence length="360" mass="39871">PPPRYDATDCFYILLLLFVDYYGNCLNESKDLKTSVCAAPAKPLPKHLREALQEIHEDVSSRYYGCGLSAPESLESCSILDLGSGSGRDCYMLSKLVGEKGQVTGIDMTEEQVEVSRKYIDYHTEKFGYRQPNVAFIVGYIEDLQAAGLHDGSFDVIISNCVINLSPDKTAVLREAYRVLKDGGEMYFSDMYIDRPLPPELKKNKVLWGEGIGGALLWKDLVQIAEEIGFSAPRLVTARYITVNNELESDYRLISATYRLFRLPQDAVKERGLATYNGGIPGCEGEMPFDANVTFKVHEIFQNIPSEFLTVITYLAGDVATCLPKGVTADPLSSWHSGHYAHGVKTLGACSGAQMQTNFI</sequence>
<dbReference type="Pfam" id="PF13847">
    <property type="entry name" value="Methyltransf_31"/>
    <property type="match status" value="1"/>
</dbReference>
<dbReference type="OrthoDB" id="8300214at2759"/>
<dbReference type="AlphaFoldDB" id="A0A8C5WKQ1"/>
<protein>
    <recommendedName>
        <fullName evidence="3">Arsenite methyltransferase</fullName>
        <ecNumber evidence="2">2.1.1.137</ecNumber>
    </recommendedName>
</protein>
<evidence type="ECO:0000313" key="10">
    <source>
        <dbReference type="Proteomes" id="UP000694569"/>
    </source>
</evidence>
<dbReference type="InterPro" id="IPR029063">
    <property type="entry name" value="SAM-dependent_MTases_sf"/>
</dbReference>
<evidence type="ECO:0000313" key="9">
    <source>
        <dbReference type="Ensembl" id="ENSLLEP00000045049.1"/>
    </source>
</evidence>
<keyword evidence="7" id="KW-0732">Signal</keyword>
<comment type="similarity">
    <text evidence="1">Belongs to the methyltransferase superfamily. Arsenite methyltransferase family.</text>
</comment>
<dbReference type="GO" id="GO:0018872">
    <property type="term" value="P:arsonoacetate metabolic process"/>
    <property type="evidence" value="ECO:0007669"/>
    <property type="project" value="TreeGrafter"/>
</dbReference>
<organism evidence="9 10">
    <name type="scientific">Leptobrachium leishanense</name>
    <name type="common">Leishan spiny toad</name>
    <dbReference type="NCBI Taxonomy" id="445787"/>
    <lineage>
        <taxon>Eukaryota</taxon>
        <taxon>Metazoa</taxon>
        <taxon>Chordata</taxon>
        <taxon>Craniata</taxon>
        <taxon>Vertebrata</taxon>
        <taxon>Euteleostomi</taxon>
        <taxon>Amphibia</taxon>
        <taxon>Batrachia</taxon>
        <taxon>Anura</taxon>
        <taxon>Pelobatoidea</taxon>
        <taxon>Megophryidae</taxon>
        <taxon>Leptobrachium</taxon>
    </lineage>
</organism>